<comment type="caution">
    <text evidence="12">The sequence shown here is derived from an EMBL/GenBank/DDBJ whole genome shotgun (WGS) entry which is preliminary data.</text>
</comment>
<reference evidence="12" key="1">
    <citation type="submission" date="2010-07" db="EMBL/GenBank/DDBJ databases">
        <authorList>
            <consortium name="CONSOLIDER consortium CSD2007-00005"/>
            <person name="Guazzaroni M.-E."/>
            <person name="Richter M."/>
            <person name="Garcia-Salamanca A."/>
            <person name="Yarza P."/>
            <person name="Ferrer M."/>
        </authorList>
    </citation>
    <scope>NUCLEOTIDE SEQUENCE</scope>
</reference>
<dbReference type="Pfam" id="PF02272">
    <property type="entry name" value="DHHA1"/>
    <property type="match status" value="1"/>
</dbReference>
<dbReference type="FunFam" id="3.10.310.40:FF:000001">
    <property type="entry name" value="Alanine--tRNA ligase"/>
    <property type="match status" value="1"/>
</dbReference>
<accession>D9PFR2</accession>
<keyword evidence="7" id="KW-0067">ATP-binding</keyword>
<keyword evidence="9" id="KW-0648">Protein biosynthesis</keyword>
<proteinExistence type="inferred from homology"/>
<gene>
    <name evidence="12" type="primary">alaS</name>
    <name evidence="12" type="ORF">LDC_0355</name>
</gene>
<evidence type="ECO:0000256" key="4">
    <source>
        <dbReference type="ARBA" id="ARBA00022555"/>
    </source>
</evidence>
<evidence type="ECO:0000313" key="12">
    <source>
        <dbReference type="EMBL" id="EFK97605.1"/>
    </source>
</evidence>
<dbReference type="Gene3D" id="3.10.310.40">
    <property type="match status" value="1"/>
</dbReference>
<keyword evidence="4" id="KW-0820">tRNA-binding</keyword>
<evidence type="ECO:0000256" key="8">
    <source>
        <dbReference type="ARBA" id="ARBA00022884"/>
    </source>
</evidence>
<dbReference type="GO" id="GO:0004813">
    <property type="term" value="F:alanine-tRNA ligase activity"/>
    <property type="evidence" value="ECO:0007669"/>
    <property type="project" value="UniProtKB-EC"/>
</dbReference>
<dbReference type="GO" id="GO:0005524">
    <property type="term" value="F:ATP binding"/>
    <property type="evidence" value="ECO:0007669"/>
    <property type="project" value="UniProtKB-KW"/>
</dbReference>
<protein>
    <recommendedName>
        <fullName evidence="3">Alanine--tRNA ligase</fullName>
        <ecNumber evidence="2">6.1.1.7</ecNumber>
    </recommendedName>
</protein>
<keyword evidence="10 12" id="KW-0030">Aminoacyl-tRNA synthetase</keyword>
<evidence type="ECO:0000256" key="3">
    <source>
        <dbReference type="ARBA" id="ARBA00017959"/>
    </source>
</evidence>
<evidence type="ECO:0000256" key="7">
    <source>
        <dbReference type="ARBA" id="ARBA00022840"/>
    </source>
</evidence>
<dbReference type="AlphaFoldDB" id="D9PFR2"/>
<dbReference type="InterPro" id="IPR003156">
    <property type="entry name" value="DHHA1_dom"/>
</dbReference>
<comment type="similarity">
    <text evidence="1">Belongs to the class-II aminoacyl-tRNA synthetase family.</text>
</comment>
<evidence type="ECO:0000259" key="11">
    <source>
        <dbReference type="Pfam" id="PF02272"/>
    </source>
</evidence>
<evidence type="ECO:0000256" key="6">
    <source>
        <dbReference type="ARBA" id="ARBA00022741"/>
    </source>
</evidence>
<keyword evidence="6" id="KW-0547">Nucleotide-binding</keyword>
<reference evidence="12" key="2">
    <citation type="journal article" date="2011" name="Microb. Ecol.">
        <title>Taxonomic and Functional Metagenomic Profiling of the Microbial Community in the Anoxic Sediment of a Sub-saline Shallow Lake (Laguna de Carrizo, Central Spain).</title>
        <authorList>
            <person name="Ferrer M."/>
            <person name="Guazzaroni M.E."/>
            <person name="Richter M."/>
            <person name="Garcia-Salamanca A."/>
            <person name="Yarza P."/>
            <person name="Suarez-Suarez A."/>
            <person name="Solano J."/>
            <person name="Alcaide M."/>
            <person name="van Dillewijn P."/>
            <person name="Molina-Henares M.A."/>
            <person name="Lopez-Cortes N."/>
            <person name="Al-Ramahi Y."/>
            <person name="Guerrero C."/>
            <person name="Acosta A."/>
            <person name="de Eugenio L.I."/>
            <person name="Martinez V."/>
            <person name="Marques S."/>
            <person name="Rojo F."/>
            <person name="Santero E."/>
            <person name="Genilloud O."/>
            <person name="Perez-Perez J."/>
            <person name="Rossello-Mora R."/>
            <person name="Ramos J.L."/>
        </authorList>
    </citation>
    <scope>NUCLEOTIDE SEQUENCE</scope>
</reference>
<evidence type="ECO:0000256" key="1">
    <source>
        <dbReference type="ARBA" id="ARBA00008226"/>
    </source>
</evidence>
<organism evidence="12">
    <name type="scientific">sediment metagenome</name>
    <dbReference type="NCBI Taxonomy" id="749907"/>
    <lineage>
        <taxon>unclassified sequences</taxon>
        <taxon>metagenomes</taxon>
        <taxon>ecological metagenomes</taxon>
    </lineage>
</organism>
<keyword evidence="8" id="KW-0694">RNA-binding</keyword>
<name>D9PFR2_9ZZZZ</name>
<evidence type="ECO:0000256" key="9">
    <source>
        <dbReference type="ARBA" id="ARBA00022917"/>
    </source>
</evidence>
<sequence>MLIQPKDDKVLIACGSKGMHIKAGEWIKNIAPILGGGGGGRDDFAQAGGKEVSK</sequence>
<dbReference type="GO" id="GO:0006412">
    <property type="term" value="P:translation"/>
    <property type="evidence" value="ECO:0007669"/>
    <property type="project" value="UniProtKB-KW"/>
</dbReference>
<dbReference type="EMBL" id="ADZX01000110">
    <property type="protein sequence ID" value="EFK97605.1"/>
    <property type="molecule type" value="Genomic_DNA"/>
</dbReference>
<dbReference type="GO" id="GO:0000049">
    <property type="term" value="F:tRNA binding"/>
    <property type="evidence" value="ECO:0007669"/>
    <property type="project" value="UniProtKB-KW"/>
</dbReference>
<evidence type="ECO:0000256" key="2">
    <source>
        <dbReference type="ARBA" id="ARBA00013168"/>
    </source>
</evidence>
<evidence type="ECO:0000256" key="5">
    <source>
        <dbReference type="ARBA" id="ARBA00022598"/>
    </source>
</evidence>
<dbReference type="EC" id="6.1.1.7" evidence="2"/>
<keyword evidence="5 12" id="KW-0436">Ligase</keyword>
<feature type="domain" description="DHHA1" evidence="11">
    <location>
        <begin position="4"/>
        <end position="52"/>
    </location>
</feature>
<evidence type="ECO:0000256" key="10">
    <source>
        <dbReference type="ARBA" id="ARBA00023146"/>
    </source>
</evidence>